<gene>
    <name evidence="2" type="primary">Cd209e_3</name>
    <name evidence="2" type="ORF">FJT64_002027</name>
</gene>
<organism evidence="2 3">
    <name type="scientific">Amphibalanus amphitrite</name>
    <name type="common">Striped barnacle</name>
    <name type="synonym">Balanus amphitrite</name>
    <dbReference type="NCBI Taxonomy" id="1232801"/>
    <lineage>
        <taxon>Eukaryota</taxon>
        <taxon>Metazoa</taxon>
        <taxon>Ecdysozoa</taxon>
        <taxon>Arthropoda</taxon>
        <taxon>Crustacea</taxon>
        <taxon>Multicrustacea</taxon>
        <taxon>Cirripedia</taxon>
        <taxon>Thoracica</taxon>
        <taxon>Thoracicalcarea</taxon>
        <taxon>Balanomorpha</taxon>
        <taxon>Balanoidea</taxon>
        <taxon>Balanidae</taxon>
        <taxon>Amphibalaninae</taxon>
        <taxon>Amphibalanus</taxon>
    </lineage>
</organism>
<reference evidence="2 3" key="1">
    <citation type="submission" date="2019-07" db="EMBL/GenBank/DDBJ databases">
        <title>Draft genome assembly of a fouling barnacle, Amphibalanus amphitrite (Darwin, 1854): The first reference genome for Thecostraca.</title>
        <authorList>
            <person name="Kim W."/>
        </authorList>
    </citation>
    <scope>NUCLEOTIDE SEQUENCE [LARGE SCALE GENOMIC DNA]</scope>
    <source>
        <strain evidence="2">SNU_AA5</strain>
        <tissue evidence="2">Soma without cirri and trophi</tissue>
    </source>
</reference>
<comment type="caution">
    <text evidence="2">The sequence shown here is derived from an EMBL/GenBank/DDBJ whole genome shotgun (WGS) entry which is preliminary data.</text>
</comment>
<proteinExistence type="predicted"/>
<evidence type="ECO:0000313" key="2">
    <source>
        <dbReference type="EMBL" id="KAF0310281.1"/>
    </source>
</evidence>
<dbReference type="PANTHER" id="PTHR22801:SF63">
    <property type="entry name" value="C-TYPE LECTIN DOMAIN-CONTAINING PROTEIN"/>
    <property type="match status" value="1"/>
</dbReference>
<evidence type="ECO:0000259" key="1">
    <source>
        <dbReference type="PROSITE" id="PS50041"/>
    </source>
</evidence>
<dbReference type="AlphaFoldDB" id="A0A6A4X7A1"/>
<dbReference type="Proteomes" id="UP000440578">
    <property type="component" value="Unassembled WGS sequence"/>
</dbReference>
<evidence type="ECO:0000313" key="3">
    <source>
        <dbReference type="Proteomes" id="UP000440578"/>
    </source>
</evidence>
<dbReference type="OrthoDB" id="6340082at2759"/>
<dbReference type="InterPro" id="IPR050801">
    <property type="entry name" value="Ca-Dep_Lectins_ImmuneDev"/>
</dbReference>
<dbReference type="SMART" id="SM00034">
    <property type="entry name" value="CLECT"/>
    <property type="match status" value="1"/>
</dbReference>
<keyword evidence="3" id="KW-1185">Reference proteome</keyword>
<dbReference type="SUPFAM" id="SSF56436">
    <property type="entry name" value="C-type lectin-like"/>
    <property type="match status" value="1"/>
</dbReference>
<dbReference type="InterPro" id="IPR001304">
    <property type="entry name" value="C-type_lectin-like"/>
</dbReference>
<dbReference type="InterPro" id="IPR016186">
    <property type="entry name" value="C-type_lectin-like/link_sf"/>
</dbReference>
<protein>
    <submittedName>
        <fullName evidence="2">CD209 antigen-like protein E</fullName>
    </submittedName>
</protein>
<dbReference type="InterPro" id="IPR016187">
    <property type="entry name" value="CTDL_fold"/>
</dbReference>
<feature type="domain" description="C-type lectin" evidence="1">
    <location>
        <begin position="93"/>
        <end position="208"/>
    </location>
</feature>
<dbReference type="Pfam" id="PF00059">
    <property type="entry name" value="Lectin_C"/>
    <property type="match status" value="1"/>
</dbReference>
<sequence>MQPLDRTVFKALKAGYNIAVENYMRTSGGKITMFDMGQLIGKAFNRVATPDKAIKGFEVTDDGTCRLFSGDCRGPAVNSSQQTTDHYMARNTCPGRCLRRLGQTSGFTKSADRCAALGAHLAVPRSDDENQCAMDVAVAAGKSVWLGLTDVVTEGQFVGADGCGVVSASGPQWGIGQPNDYQGQDYVGGHPMGWNDFRETEPCYPLCQLQFCYQPGCV</sequence>
<accession>A0A6A4X7A1</accession>
<dbReference type="Gene3D" id="3.10.100.10">
    <property type="entry name" value="Mannose-Binding Protein A, subunit A"/>
    <property type="match status" value="1"/>
</dbReference>
<name>A0A6A4X7A1_AMPAM</name>
<dbReference type="PANTHER" id="PTHR22801">
    <property type="entry name" value="LITHOSTATHINE"/>
    <property type="match status" value="1"/>
</dbReference>
<dbReference type="EMBL" id="VIIS01000325">
    <property type="protein sequence ID" value="KAF0310281.1"/>
    <property type="molecule type" value="Genomic_DNA"/>
</dbReference>
<dbReference type="PROSITE" id="PS50041">
    <property type="entry name" value="C_TYPE_LECTIN_2"/>
    <property type="match status" value="1"/>
</dbReference>